<feature type="compositionally biased region" description="Basic and acidic residues" evidence="1">
    <location>
        <begin position="271"/>
        <end position="292"/>
    </location>
</feature>
<keyword evidence="4" id="KW-1185">Reference proteome</keyword>
<accession>A0ABY5NK23</accession>
<keyword evidence="2" id="KW-0732">Signal</keyword>
<evidence type="ECO:0000256" key="1">
    <source>
        <dbReference type="SAM" id="MobiDB-lite"/>
    </source>
</evidence>
<evidence type="ECO:0000313" key="3">
    <source>
        <dbReference type="EMBL" id="UUT35426.1"/>
    </source>
</evidence>
<organism evidence="3 4">
    <name type="scientific">Microbacterium elymi</name>
    <dbReference type="NCBI Taxonomy" id="2909587"/>
    <lineage>
        <taxon>Bacteria</taxon>
        <taxon>Bacillati</taxon>
        <taxon>Actinomycetota</taxon>
        <taxon>Actinomycetes</taxon>
        <taxon>Micrococcales</taxon>
        <taxon>Microbacteriaceae</taxon>
        <taxon>Microbacterium</taxon>
    </lineage>
</organism>
<feature type="compositionally biased region" description="Basic residues" evidence="1">
    <location>
        <begin position="250"/>
        <end position="260"/>
    </location>
</feature>
<dbReference type="PROSITE" id="PS51257">
    <property type="entry name" value="PROKAR_LIPOPROTEIN"/>
    <property type="match status" value="1"/>
</dbReference>
<gene>
    <name evidence="3" type="ORF">L2X98_18690</name>
</gene>
<name>A0ABY5NK23_9MICO</name>
<feature type="signal peptide" evidence="2">
    <location>
        <begin position="1"/>
        <end position="27"/>
    </location>
</feature>
<evidence type="ECO:0008006" key="5">
    <source>
        <dbReference type="Google" id="ProtNLM"/>
    </source>
</evidence>
<dbReference type="RefSeq" id="WP_259612021.1">
    <property type="nucleotide sequence ID" value="NZ_CP091139.2"/>
</dbReference>
<feature type="chain" id="PRO_5045739852" description="Peptidylprolyl isomerase" evidence="2">
    <location>
        <begin position="28"/>
        <end position="292"/>
    </location>
</feature>
<evidence type="ECO:0000313" key="4">
    <source>
        <dbReference type="Proteomes" id="UP001054811"/>
    </source>
</evidence>
<proteinExistence type="predicted"/>
<feature type="region of interest" description="Disordered" evidence="1">
    <location>
        <begin position="248"/>
        <end position="292"/>
    </location>
</feature>
<dbReference type="EMBL" id="CP091139">
    <property type="protein sequence ID" value="UUT35426.1"/>
    <property type="molecule type" value="Genomic_DNA"/>
</dbReference>
<protein>
    <recommendedName>
        <fullName evidence="5">Peptidylprolyl isomerase</fullName>
    </recommendedName>
</protein>
<evidence type="ECO:0000256" key="2">
    <source>
        <dbReference type="SAM" id="SignalP"/>
    </source>
</evidence>
<sequence length="292" mass="29988">MRKLPAAFAVLSLTAVALVGCASSSGAASCPRTTDAGSSTMGLISVSGSESTAPTVDVRTPLHTKTTQFADVTAGNGSVPISTDSQVVALDVSLVSATTGKKLVSTAYSADQTSAFALSRWTQSFPAFGPALHCATAGTRVAIAIPPDGVEPSSAQSLGLTKDESVVAVIDVRQVFLSAADGSHVYNSGWGKPAVVRAPGGRPGVIVPDSPAPQSLSVSVLKRGDGEKVTGEQPVPPALHDRQLDGQVRRGQHLGRRAAVRHPVDQVEGVPEGRRGPDRRLPGDGDHPQGRR</sequence>
<dbReference type="Proteomes" id="UP001054811">
    <property type="component" value="Chromosome"/>
</dbReference>
<reference evidence="3" key="1">
    <citation type="submission" date="2022-01" db="EMBL/GenBank/DDBJ databases">
        <title>Microbacterium eymi and Microbacterium rhizovicinus sp. nov., isolated from the rhizospheric soil of Elymus tsukushiensis, a plant native to the Dokdo Islands, Republic of Korea.</title>
        <authorList>
            <person name="Hwang Y.J."/>
        </authorList>
    </citation>
    <scope>NUCLEOTIDE SEQUENCE</scope>
    <source>
        <strain evidence="3">KUDC0405</strain>
    </source>
</reference>